<sequence length="446" mass="50947">MHYWINELWRLAYLVLGFGLLGWLIGYPGWGIALGLAVHMAFTLRHLRKLYVWLEAPVEQSPPAGEGVWGDLFDRLYRYQKGQRHMQGRLRSVINRVQESSEAMREGVIMLDSSGNLDWWNSAAQRLLELEPHHDRGQHLTNYLRDPHFIEYFRGNDYREPLTLASPIRDNMMLEVQITLFGDNERLIVIRDITRLHRLEMMRRDFVANVSHELRTPLTVLAGYLETWLDHRDNLPERLVRGLTQMEAQTDRMQRLVSDLLTLARLETADRHDSDRPISIAALCHQAVIDGEALAGGSHHFHTDIEDDRWFYGDEQELASALSNLVYNAVRYTPEGSTITLRYQPWEGGDGALSVIDDGDGIEPQHLDRLTERFYRIDKSRSLASGGTGLGLAIVKHVLFRHDARLEIESTPGDGAEFRCILPAARLSPATTGTALSEPSNARLRD</sequence>
<dbReference type="GO" id="GO:0004721">
    <property type="term" value="F:phosphoprotein phosphatase activity"/>
    <property type="evidence" value="ECO:0007669"/>
    <property type="project" value="InterPro"/>
</dbReference>
<dbReference type="GO" id="GO:0006355">
    <property type="term" value="P:regulation of DNA-templated transcription"/>
    <property type="evidence" value="ECO:0007669"/>
    <property type="project" value="InterPro"/>
</dbReference>
<dbReference type="FunFam" id="3.30.565.10:FF:000006">
    <property type="entry name" value="Sensor histidine kinase WalK"/>
    <property type="match status" value="1"/>
</dbReference>
<dbReference type="InterPro" id="IPR013767">
    <property type="entry name" value="PAS_fold"/>
</dbReference>
<dbReference type="Pfam" id="PF02518">
    <property type="entry name" value="HATPase_c"/>
    <property type="match status" value="1"/>
</dbReference>
<evidence type="ECO:0000256" key="14">
    <source>
        <dbReference type="ARBA" id="ARBA00022989"/>
    </source>
</evidence>
<dbReference type="GO" id="GO:0005524">
    <property type="term" value="F:ATP binding"/>
    <property type="evidence" value="ECO:0007669"/>
    <property type="project" value="UniProtKB-KW"/>
</dbReference>
<organism evidence="20 21">
    <name type="scientific">Kushneria phosphatilytica</name>
    <dbReference type="NCBI Taxonomy" id="657387"/>
    <lineage>
        <taxon>Bacteria</taxon>
        <taxon>Pseudomonadati</taxon>
        <taxon>Pseudomonadota</taxon>
        <taxon>Gammaproteobacteria</taxon>
        <taxon>Oceanospirillales</taxon>
        <taxon>Halomonadaceae</taxon>
        <taxon>Kushneria</taxon>
    </lineage>
</organism>
<comment type="subcellular location">
    <subcellularLocation>
        <location evidence="2">Cell membrane</location>
    </subcellularLocation>
</comment>
<dbReference type="CDD" id="cd00082">
    <property type="entry name" value="HisKA"/>
    <property type="match status" value="1"/>
</dbReference>
<keyword evidence="6" id="KW-1003">Cell membrane</keyword>
<dbReference type="GO" id="GO:0000155">
    <property type="term" value="F:phosphorelay sensor kinase activity"/>
    <property type="evidence" value="ECO:0007669"/>
    <property type="project" value="InterPro"/>
</dbReference>
<keyword evidence="14 18" id="KW-1133">Transmembrane helix</keyword>
<dbReference type="SUPFAM" id="SSF47384">
    <property type="entry name" value="Homodimeric domain of signal transducing histidine kinase"/>
    <property type="match status" value="1"/>
</dbReference>
<name>A0A5C1A3D6_9GAMM</name>
<evidence type="ECO:0000256" key="17">
    <source>
        <dbReference type="ARBA" id="ARBA00025207"/>
    </source>
</evidence>
<keyword evidence="16 18" id="KW-0472">Membrane</keyword>
<dbReference type="EC" id="2.7.13.3" evidence="3"/>
<evidence type="ECO:0000256" key="8">
    <source>
        <dbReference type="ARBA" id="ARBA00022592"/>
    </source>
</evidence>
<dbReference type="SMART" id="SM00388">
    <property type="entry name" value="HisKA"/>
    <property type="match status" value="1"/>
</dbReference>
<dbReference type="AlphaFoldDB" id="A0A5C1A3D6"/>
<dbReference type="NCBIfam" id="TIGR02966">
    <property type="entry name" value="phoR_proteo"/>
    <property type="match status" value="1"/>
</dbReference>
<dbReference type="Gene3D" id="3.30.450.20">
    <property type="entry name" value="PAS domain"/>
    <property type="match status" value="1"/>
</dbReference>
<evidence type="ECO:0000256" key="2">
    <source>
        <dbReference type="ARBA" id="ARBA00004236"/>
    </source>
</evidence>
<dbReference type="InterPro" id="IPR036890">
    <property type="entry name" value="HATPase_C_sf"/>
</dbReference>
<dbReference type="PANTHER" id="PTHR45453">
    <property type="entry name" value="PHOSPHATE REGULON SENSOR PROTEIN PHOR"/>
    <property type="match status" value="1"/>
</dbReference>
<keyword evidence="8" id="KW-0592">Phosphate transport</keyword>
<keyword evidence="9" id="KW-0808">Transferase</keyword>
<evidence type="ECO:0000256" key="12">
    <source>
        <dbReference type="ARBA" id="ARBA00022777"/>
    </source>
</evidence>
<keyword evidence="11" id="KW-0547">Nucleotide-binding</keyword>
<dbReference type="InterPro" id="IPR036097">
    <property type="entry name" value="HisK_dim/P_sf"/>
</dbReference>
<feature type="transmembrane region" description="Helical" evidence="18">
    <location>
        <begin position="12"/>
        <end position="38"/>
    </location>
</feature>
<protein>
    <recommendedName>
        <fullName evidence="4">Phosphate regulon sensor protein PhoR</fullName>
        <ecNumber evidence="3">2.7.13.3</ecNumber>
    </recommendedName>
</protein>
<evidence type="ECO:0000256" key="10">
    <source>
        <dbReference type="ARBA" id="ARBA00022692"/>
    </source>
</evidence>
<dbReference type="InterPro" id="IPR004358">
    <property type="entry name" value="Sig_transdc_His_kin-like_C"/>
</dbReference>
<keyword evidence="7" id="KW-0597">Phosphoprotein</keyword>
<evidence type="ECO:0000313" key="21">
    <source>
        <dbReference type="Proteomes" id="UP000322553"/>
    </source>
</evidence>
<evidence type="ECO:0000256" key="1">
    <source>
        <dbReference type="ARBA" id="ARBA00000085"/>
    </source>
</evidence>
<comment type="catalytic activity">
    <reaction evidence="1">
        <text>ATP + protein L-histidine = ADP + protein N-phospho-L-histidine.</text>
        <dbReference type="EC" id="2.7.13.3"/>
    </reaction>
</comment>
<dbReference type="GO" id="GO:0016036">
    <property type="term" value="P:cellular response to phosphate starvation"/>
    <property type="evidence" value="ECO:0007669"/>
    <property type="project" value="TreeGrafter"/>
</dbReference>
<dbReference type="InterPro" id="IPR003661">
    <property type="entry name" value="HisK_dim/P_dom"/>
</dbReference>
<evidence type="ECO:0000313" key="20">
    <source>
        <dbReference type="EMBL" id="QEL12584.1"/>
    </source>
</evidence>
<dbReference type="InterPro" id="IPR021766">
    <property type="entry name" value="PhoR_N"/>
</dbReference>
<dbReference type="InterPro" id="IPR014310">
    <property type="entry name" value="Sig_transdc_His_kinase_PhoR"/>
</dbReference>
<evidence type="ECO:0000256" key="5">
    <source>
        <dbReference type="ARBA" id="ARBA00022448"/>
    </source>
</evidence>
<dbReference type="InterPro" id="IPR000014">
    <property type="entry name" value="PAS"/>
</dbReference>
<dbReference type="SUPFAM" id="SSF55874">
    <property type="entry name" value="ATPase domain of HSP90 chaperone/DNA topoisomerase II/histidine kinase"/>
    <property type="match status" value="1"/>
</dbReference>
<evidence type="ECO:0000256" key="11">
    <source>
        <dbReference type="ARBA" id="ARBA00022741"/>
    </source>
</evidence>
<dbReference type="InterPro" id="IPR003594">
    <property type="entry name" value="HATPase_dom"/>
</dbReference>
<proteinExistence type="predicted"/>
<dbReference type="InterPro" id="IPR035965">
    <property type="entry name" value="PAS-like_dom_sf"/>
</dbReference>
<keyword evidence="12 20" id="KW-0418">Kinase</keyword>
<evidence type="ECO:0000256" key="7">
    <source>
        <dbReference type="ARBA" id="ARBA00022553"/>
    </source>
</evidence>
<dbReference type="Gene3D" id="1.10.287.130">
    <property type="match status" value="1"/>
</dbReference>
<dbReference type="Gene3D" id="3.30.565.10">
    <property type="entry name" value="Histidine kinase-like ATPase, C-terminal domain"/>
    <property type="match status" value="1"/>
</dbReference>
<dbReference type="PANTHER" id="PTHR45453:SF1">
    <property type="entry name" value="PHOSPHATE REGULON SENSOR PROTEIN PHOR"/>
    <property type="match status" value="1"/>
</dbReference>
<evidence type="ECO:0000256" key="9">
    <source>
        <dbReference type="ARBA" id="ARBA00022679"/>
    </source>
</evidence>
<dbReference type="Pfam" id="PF00512">
    <property type="entry name" value="HisKA"/>
    <property type="match status" value="1"/>
</dbReference>
<gene>
    <name evidence="20" type="primary">phoR</name>
    <name evidence="20" type="ORF">FY550_16500</name>
</gene>
<dbReference type="PRINTS" id="PR00344">
    <property type="entry name" value="BCTRLSENSOR"/>
</dbReference>
<evidence type="ECO:0000256" key="16">
    <source>
        <dbReference type="ARBA" id="ARBA00023136"/>
    </source>
</evidence>
<dbReference type="Pfam" id="PF11808">
    <property type="entry name" value="PhoR"/>
    <property type="match status" value="1"/>
</dbReference>
<dbReference type="InterPro" id="IPR050351">
    <property type="entry name" value="BphY/WalK/GraS-like"/>
</dbReference>
<dbReference type="KEGG" id="kuy:FY550_16500"/>
<dbReference type="FunFam" id="1.10.287.130:FF:000001">
    <property type="entry name" value="Two-component sensor histidine kinase"/>
    <property type="match status" value="1"/>
</dbReference>
<feature type="domain" description="Histidine kinase" evidence="19">
    <location>
        <begin position="209"/>
        <end position="426"/>
    </location>
</feature>
<evidence type="ECO:0000259" key="19">
    <source>
        <dbReference type="PROSITE" id="PS50109"/>
    </source>
</evidence>
<evidence type="ECO:0000256" key="15">
    <source>
        <dbReference type="ARBA" id="ARBA00023012"/>
    </source>
</evidence>
<dbReference type="EMBL" id="CP043420">
    <property type="protein sequence ID" value="QEL12584.1"/>
    <property type="molecule type" value="Genomic_DNA"/>
</dbReference>
<keyword evidence="21" id="KW-1185">Reference proteome</keyword>
<keyword evidence="10 18" id="KW-0812">Transmembrane</keyword>
<dbReference type="PROSITE" id="PS50109">
    <property type="entry name" value="HIS_KIN"/>
    <property type="match status" value="1"/>
</dbReference>
<evidence type="ECO:0000256" key="18">
    <source>
        <dbReference type="SAM" id="Phobius"/>
    </source>
</evidence>
<dbReference type="SMART" id="SM00091">
    <property type="entry name" value="PAS"/>
    <property type="match status" value="1"/>
</dbReference>
<dbReference type="CDD" id="cd00130">
    <property type="entry name" value="PAS"/>
    <property type="match status" value="1"/>
</dbReference>
<dbReference type="Pfam" id="PF00989">
    <property type="entry name" value="PAS"/>
    <property type="match status" value="1"/>
</dbReference>
<evidence type="ECO:0000256" key="3">
    <source>
        <dbReference type="ARBA" id="ARBA00012438"/>
    </source>
</evidence>
<accession>A0A5C1A3D6</accession>
<keyword evidence="5" id="KW-0813">Transport</keyword>
<dbReference type="GO" id="GO:0005886">
    <property type="term" value="C:plasma membrane"/>
    <property type="evidence" value="ECO:0007669"/>
    <property type="project" value="UniProtKB-SubCell"/>
</dbReference>
<dbReference type="SUPFAM" id="SSF55785">
    <property type="entry name" value="PYP-like sensor domain (PAS domain)"/>
    <property type="match status" value="1"/>
</dbReference>
<dbReference type="SMART" id="SM00387">
    <property type="entry name" value="HATPase_c"/>
    <property type="match status" value="1"/>
</dbReference>
<evidence type="ECO:0000256" key="13">
    <source>
        <dbReference type="ARBA" id="ARBA00022840"/>
    </source>
</evidence>
<dbReference type="InterPro" id="IPR005467">
    <property type="entry name" value="His_kinase_dom"/>
</dbReference>
<keyword evidence="13" id="KW-0067">ATP-binding</keyword>
<dbReference type="Proteomes" id="UP000322553">
    <property type="component" value="Chromosome"/>
</dbReference>
<reference evidence="20 21" key="1">
    <citation type="submission" date="2019-08" db="EMBL/GenBank/DDBJ databases">
        <title>Complete genome sequence of Kushneria sp. YCWA18, a halophilic phosphate-solubilizing bacterium isolated from Daqiao saltern in China.</title>
        <authorList>
            <person name="Du G.-X."/>
            <person name="Qu L.-Y."/>
        </authorList>
    </citation>
    <scope>NUCLEOTIDE SEQUENCE [LARGE SCALE GENOMIC DNA]</scope>
    <source>
        <strain evidence="20 21">YCWA18</strain>
    </source>
</reference>
<evidence type="ECO:0000256" key="6">
    <source>
        <dbReference type="ARBA" id="ARBA00022475"/>
    </source>
</evidence>
<evidence type="ECO:0000256" key="4">
    <source>
        <dbReference type="ARBA" id="ARBA00019665"/>
    </source>
</evidence>
<keyword evidence="15" id="KW-0902">Two-component regulatory system</keyword>
<comment type="function">
    <text evidence="17">Member of the two-component regulatory system PhoR/PhoB involved in the phosphate regulon genes expression. PhoR may function as a membrane-associated protein kinase that phosphorylates PhoB in response to environmental signals.</text>
</comment>
<dbReference type="GO" id="GO:0006817">
    <property type="term" value="P:phosphate ion transport"/>
    <property type="evidence" value="ECO:0007669"/>
    <property type="project" value="UniProtKB-KW"/>
</dbReference>
<dbReference type="RefSeq" id="WP_149054669.1">
    <property type="nucleotide sequence ID" value="NZ_CP043420.1"/>
</dbReference>